<feature type="non-terminal residue" evidence="4">
    <location>
        <position position="1155"/>
    </location>
</feature>
<comment type="caution">
    <text evidence="4">The sequence shown here is derived from an EMBL/GenBank/DDBJ whole genome shotgun (WGS) entry which is preliminary data.</text>
</comment>
<dbReference type="EMBL" id="QUAK01000004">
    <property type="protein sequence ID" value="RFU88660.1"/>
    <property type="molecule type" value="Genomic_DNA"/>
</dbReference>
<evidence type="ECO:0000256" key="2">
    <source>
        <dbReference type="SAM" id="Phobius"/>
    </source>
</evidence>
<evidence type="ECO:0000313" key="5">
    <source>
        <dbReference type="Proteomes" id="UP000263094"/>
    </source>
</evidence>
<keyword evidence="2" id="KW-0812">Transmembrane</keyword>
<evidence type="ECO:0000259" key="3">
    <source>
        <dbReference type="Pfam" id="PF20148"/>
    </source>
</evidence>
<protein>
    <recommendedName>
        <fullName evidence="3">DUF6531 domain-containing protein</fullName>
    </recommendedName>
</protein>
<accession>A0A372MDJ3</accession>
<feature type="transmembrane region" description="Helical" evidence="2">
    <location>
        <begin position="166"/>
        <end position="184"/>
    </location>
</feature>
<evidence type="ECO:0000256" key="1">
    <source>
        <dbReference type="SAM" id="MobiDB-lite"/>
    </source>
</evidence>
<dbReference type="GO" id="GO:0005975">
    <property type="term" value="P:carbohydrate metabolic process"/>
    <property type="evidence" value="ECO:0007669"/>
    <property type="project" value="InterPro"/>
</dbReference>
<organism evidence="4 5">
    <name type="scientific">Streptomyces triticagri</name>
    <dbReference type="NCBI Taxonomy" id="2293568"/>
    <lineage>
        <taxon>Bacteria</taxon>
        <taxon>Bacillati</taxon>
        <taxon>Actinomycetota</taxon>
        <taxon>Actinomycetes</taxon>
        <taxon>Kitasatosporales</taxon>
        <taxon>Streptomycetaceae</taxon>
        <taxon>Streptomyces</taxon>
    </lineage>
</organism>
<dbReference type="Gene3D" id="2.180.10.10">
    <property type="entry name" value="RHS repeat-associated core"/>
    <property type="match status" value="4"/>
</dbReference>
<feature type="transmembrane region" description="Helical" evidence="2">
    <location>
        <begin position="127"/>
        <end position="146"/>
    </location>
</feature>
<keyword evidence="5" id="KW-1185">Reference proteome</keyword>
<feature type="compositionally biased region" description="Polar residues" evidence="1">
    <location>
        <begin position="1036"/>
        <end position="1051"/>
    </location>
</feature>
<dbReference type="AlphaFoldDB" id="A0A372MDJ3"/>
<feature type="compositionally biased region" description="Polar residues" evidence="1">
    <location>
        <begin position="987"/>
        <end position="1003"/>
    </location>
</feature>
<dbReference type="PANTHER" id="PTHR32305">
    <property type="match status" value="1"/>
</dbReference>
<proteinExistence type="predicted"/>
<dbReference type="PANTHER" id="PTHR32305:SF15">
    <property type="entry name" value="PROTEIN RHSA-RELATED"/>
    <property type="match status" value="1"/>
</dbReference>
<keyword evidence="2" id="KW-1133">Transmembrane helix</keyword>
<dbReference type="InterPro" id="IPR006530">
    <property type="entry name" value="YD"/>
</dbReference>
<feature type="domain" description="DUF6531" evidence="3">
    <location>
        <begin position="348"/>
        <end position="419"/>
    </location>
</feature>
<dbReference type="InterPro" id="IPR011330">
    <property type="entry name" value="Glyco_hydro/deAcase_b/a-brl"/>
</dbReference>
<dbReference type="SUPFAM" id="SSF88713">
    <property type="entry name" value="Glycoside hydrolase/deacetylase"/>
    <property type="match status" value="1"/>
</dbReference>
<dbReference type="Pfam" id="PF20148">
    <property type="entry name" value="DUF6531"/>
    <property type="match status" value="1"/>
</dbReference>
<dbReference type="Pfam" id="PF05593">
    <property type="entry name" value="RHS_repeat"/>
    <property type="match status" value="6"/>
</dbReference>
<keyword evidence="2" id="KW-0472">Membrane</keyword>
<feature type="compositionally biased region" description="Basic and acidic residues" evidence="1">
    <location>
        <begin position="1102"/>
        <end position="1122"/>
    </location>
</feature>
<name>A0A372MDJ3_9ACTN</name>
<dbReference type="Proteomes" id="UP000263094">
    <property type="component" value="Unassembled WGS sequence"/>
</dbReference>
<feature type="transmembrane region" description="Helical" evidence="2">
    <location>
        <begin position="258"/>
        <end position="278"/>
    </location>
</feature>
<feature type="compositionally biased region" description="Polar residues" evidence="1">
    <location>
        <begin position="1065"/>
        <end position="1074"/>
    </location>
</feature>
<feature type="region of interest" description="Disordered" evidence="1">
    <location>
        <begin position="981"/>
        <end position="1003"/>
    </location>
</feature>
<sequence length="1155" mass="124936">MGAAAVDVGRRRRGRVLLPQTLLAGERAVPGAGSSGGSPLLSYALIKPPYTWFIATSYARTRRALHMAVGHSRTDPARIVRLREQVTERTRALDETNDPARWQGVSQRQLLWDAWAARTRLPWHEKLFLLLSLLVVLPSLAYLLVGDFKDTQGIQKWFADGAGLQVLIWAAVAGLLLIVWRLVATLASLRTTLRLPLAEPAVAAQLRLTLCAGSLLTGCLLLSRRAAIAHGEKPLDVHDAVDPYNDDPSFLLERFLDVGLPLLLTVATLALLAMPYALPLELMLGGGVGEMLLGAALPRLAPYLARGGAQALGRLASRGAMPWARGALGRGRGAYARPGDRVASGRTDPVDLATGRMFLELTDVELPGTLPLALTRRADSGYRGGRWFGPCWSSSLDERLEHDEQGVVHFTPDGLLVAYPPAALGGAPVWPTEPTAPRRALTRATDGTWTITELGAPTRHFTPDGLLSTLTDHHGNRISFTYTPSGAPSAITHSGGYRLRILHDPTLERITGIELATLDDEVDVRWIRLVSYAYDTHGNLTEQTRATPGSTTRFTPDSHGRITSWTDSNSRSYHYRYDDQDRVVAETSSSGALAFTLTYNGTHPDHPGCTVTTVTSSTGDASHYICDSRHLVTAIIDPAGGVTRHTYDEAGRTVATTDPLGRTTGWSYTEDGQLTQELRTDGSRIAITYDDAGNPVTVTAPDDTTTHHTYDHAGNLTSVTDPTGAVTRYAYDPSGTPIAVTDPTGATTRITSDTAGLPLSVTDPDGATTLVRRDTLGHPVSVTDPLGAVTGLNWSVDGHLLSRTGPDGAVEMWTYDGEGNTTSHTDPLGATTRFTYGEFDRIATRTDPDGATYHFTYDTLLRLAQVTNPQGLQWGYTYDPAGHLLSETDFDDRTTHYTRDAAGRTVSIQGPDGAITHHTWDTLDRLTTRETPDSRTTYTWDPCDRLVDASNPDTHLTRTYDTAGRLLIETVNGRPLQITYDAMGRPTSRTPPSGVPTTYTHSPGSLLTRISTAGRDLALTYDPAGREVTRTLLRTHSSPSAPGLTLTTTRDPSGRPTLHRALSPSGHTVAQHTYTWRPDGTLSTRDDARYILDPMGRVTEVHAADAPPGHHPDAENPGHPHTPEPPNAPTETYTYDPAGNITHATGHIPSPGPRT</sequence>
<feature type="region of interest" description="Disordered" evidence="1">
    <location>
        <begin position="541"/>
        <end position="561"/>
    </location>
</feature>
<feature type="region of interest" description="Disordered" evidence="1">
    <location>
        <begin position="1036"/>
        <end position="1084"/>
    </location>
</feature>
<feature type="region of interest" description="Disordered" evidence="1">
    <location>
        <begin position="1102"/>
        <end position="1155"/>
    </location>
</feature>
<gene>
    <name evidence="4" type="ORF">DY218_00455</name>
</gene>
<dbReference type="NCBIfam" id="TIGR01643">
    <property type="entry name" value="YD_repeat_2x"/>
    <property type="match status" value="7"/>
</dbReference>
<evidence type="ECO:0000313" key="4">
    <source>
        <dbReference type="EMBL" id="RFU88660.1"/>
    </source>
</evidence>
<dbReference type="SUPFAM" id="SSF82171">
    <property type="entry name" value="DPP6 N-terminal domain-like"/>
    <property type="match status" value="1"/>
</dbReference>
<dbReference type="InterPro" id="IPR031325">
    <property type="entry name" value="RHS_repeat"/>
</dbReference>
<dbReference type="InterPro" id="IPR050708">
    <property type="entry name" value="T6SS_VgrG/RHS"/>
</dbReference>
<dbReference type="InterPro" id="IPR045351">
    <property type="entry name" value="DUF6531"/>
</dbReference>
<reference evidence="4 5" key="1">
    <citation type="submission" date="2018-08" db="EMBL/GenBank/DDBJ databases">
        <title>Isolation, diversity and antifungal activity of Actinobacteria from wheat.</title>
        <authorList>
            <person name="Han C."/>
        </authorList>
    </citation>
    <scope>NUCLEOTIDE SEQUENCE [LARGE SCALE GENOMIC DNA]</scope>
    <source>
        <strain evidence="4 5">NEAU-YY421</strain>
    </source>
</reference>